<feature type="active site" description="Proton acceptor" evidence="4">
    <location>
        <position position="184"/>
    </location>
</feature>
<dbReference type="EMBL" id="JAUSRA010000001">
    <property type="protein sequence ID" value="MDP9795845.1"/>
    <property type="molecule type" value="Genomic_DNA"/>
</dbReference>
<proteinExistence type="predicted"/>
<gene>
    <name evidence="6" type="ORF">J2S43_004357</name>
</gene>
<comment type="caution">
    <text evidence="4">Lacks conserved residue(s) required for the propagation of feature annotation.</text>
</comment>
<dbReference type="SUPFAM" id="SSF52151">
    <property type="entry name" value="FabD/lysophospholipase-like"/>
    <property type="match status" value="1"/>
</dbReference>
<feature type="active site" description="Nucleophile" evidence="4">
    <location>
        <position position="42"/>
    </location>
</feature>
<dbReference type="PANTHER" id="PTHR14226:SF57">
    <property type="entry name" value="BLR7027 PROTEIN"/>
    <property type="match status" value="1"/>
</dbReference>
<evidence type="ECO:0000256" key="1">
    <source>
        <dbReference type="ARBA" id="ARBA00022801"/>
    </source>
</evidence>
<organism evidence="6 7">
    <name type="scientific">Catenuloplanes nepalensis</name>
    <dbReference type="NCBI Taxonomy" id="587533"/>
    <lineage>
        <taxon>Bacteria</taxon>
        <taxon>Bacillati</taxon>
        <taxon>Actinomycetota</taxon>
        <taxon>Actinomycetes</taxon>
        <taxon>Micromonosporales</taxon>
        <taxon>Micromonosporaceae</taxon>
        <taxon>Catenuloplanes</taxon>
    </lineage>
</organism>
<keyword evidence="1 4" id="KW-0378">Hydrolase</keyword>
<reference evidence="6 7" key="1">
    <citation type="submission" date="2023-07" db="EMBL/GenBank/DDBJ databases">
        <title>Sequencing the genomes of 1000 actinobacteria strains.</title>
        <authorList>
            <person name="Klenk H.-P."/>
        </authorList>
    </citation>
    <scope>NUCLEOTIDE SEQUENCE [LARGE SCALE GENOMIC DNA]</scope>
    <source>
        <strain evidence="6 7">DSM 44710</strain>
    </source>
</reference>
<evidence type="ECO:0000256" key="3">
    <source>
        <dbReference type="ARBA" id="ARBA00023098"/>
    </source>
</evidence>
<evidence type="ECO:0000256" key="4">
    <source>
        <dbReference type="PROSITE-ProRule" id="PRU01161"/>
    </source>
</evidence>
<feature type="short sequence motif" description="GXSXG" evidence="4">
    <location>
        <begin position="40"/>
        <end position="44"/>
    </location>
</feature>
<protein>
    <submittedName>
        <fullName evidence="6">NTE family protein</fullName>
    </submittedName>
</protein>
<dbReference type="Proteomes" id="UP001240984">
    <property type="component" value="Unassembled WGS sequence"/>
</dbReference>
<dbReference type="Pfam" id="PF01734">
    <property type="entry name" value="Patatin"/>
    <property type="match status" value="1"/>
</dbReference>
<accession>A0ABT9MWN0</accession>
<dbReference type="InterPro" id="IPR002641">
    <property type="entry name" value="PNPLA_dom"/>
</dbReference>
<sequence length="277" mass="28564">METALVLGAGGLTGIAWHLGIIIGLRESGVDLTSAGLTVGTSAGAIAGALLATGADPVEAARIEARLDDADPPFQPDWARGTQVFALLNDESRDPAAVRAAVGELALASEVVEEEPFVATIARRVPLTGWPERPLLITAVDAADGRPIAWDRASGVPLDRAVAASCAVPAIFPPVTVNGGRYMDGGVRSGTNADLAAAAGRIVVLAPLAPIRGRGAPAAEIDALRRRARVALVAPDEEALRALGSNVFDTTRWEPVIEAATAQGHRIAPEVATVWHD</sequence>
<keyword evidence="7" id="KW-1185">Reference proteome</keyword>
<comment type="caution">
    <text evidence="6">The sequence shown here is derived from an EMBL/GenBank/DDBJ whole genome shotgun (WGS) entry which is preliminary data.</text>
</comment>
<evidence type="ECO:0000259" key="5">
    <source>
        <dbReference type="PROSITE" id="PS51635"/>
    </source>
</evidence>
<dbReference type="InterPro" id="IPR016035">
    <property type="entry name" value="Acyl_Trfase/lysoPLipase"/>
</dbReference>
<evidence type="ECO:0000256" key="2">
    <source>
        <dbReference type="ARBA" id="ARBA00022963"/>
    </source>
</evidence>
<evidence type="ECO:0000313" key="7">
    <source>
        <dbReference type="Proteomes" id="UP001240984"/>
    </source>
</evidence>
<dbReference type="PROSITE" id="PS51635">
    <property type="entry name" value="PNPLA"/>
    <property type="match status" value="1"/>
</dbReference>
<dbReference type="Gene3D" id="3.40.1090.10">
    <property type="entry name" value="Cytosolic phospholipase A2 catalytic domain"/>
    <property type="match status" value="2"/>
</dbReference>
<keyword evidence="3 4" id="KW-0443">Lipid metabolism</keyword>
<keyword evidence="2 4" id="KW-0442">Lipid degradation</keyword>
<feature type="domain" description="PNPLA" evidence="5">
    <location>
        <begin position="6"/>
        <end position="197"/>
    </location>
</feature>
<feature type="short sequence motif" description="DGA/G" evidence="4">
    <location>
        <begin position="184"/>
        <end position="186"/>
    </location>
</feature>
<dbReference type="RefSeq" id="WP_306831969.1">
    <property type="nucleotide sequence ID" value="NZ_JAUSRA010000001.1"/>
</dbReference>
<evidence type="ECO:0000313" key="6">
    <source>
        <dbReference type="EMBL" id="MDP9795845.1"/>
    </source>
</evidence>
<name>A0ABT9MWN0_9ACTN</name>
<dbReference type="PANTHER" id="PTHR14226">
    <property type="entry name" value="NEUROPATHY TARGET ESTERASE/SWISS CHEESE D.MELANOGASTER"/>
    <property type="match status" value="1"/>
</dbReference>
<dbReference type="InterPro" id="IPR050301">
    <property type="entry name" value="NTE"/>
</dbReference>